<dbReference type="PANTHER" id="PTHR38030">
    <property type="entry name" value="PROTOPORPHYRINOGEN IX DEHYDROGENASE [MENAQUINONE]"/>
    <property type="match status" value="1"/>
</dbReference>
<dbReference type="Proteomes" id="UP000077339">
    <property type="component" value="Unassembled WGS sequence"/>
</dbReference>
<dbReference type="Gene3D" id="3.40.50.360">
    <property type="match status" value="1"/>
</dbReference>
<dbReference type="InterPro" id="IPR029039">
    <property type="entry name" value="Flavoprotein-like_sf"/>
</dbReference>
<dbReference type="InterPro" id="IPR026816">
    <property type="entry name" value="Flavodoxin_dom"/>
</dbReference>
<accession>A0A176K121</accession>
<proteinExistence type="predicted"/>
<dbReference type="InterPro" id="IPR008254">
    <property type="entry name" value="Flavodoxin/NO_synth"/>
</dbReference>
<dbReference type="EMBL" id="JFHK01000013">
    <property type="protein sequence ID" value="OAA30187.1"/>
    <property type="molecule type" value="Genomic_DNA"/>
</dbReference>
<dbReference type="Pfam" id="PF12724">
    <property type="entry name" value="Flavodoxin_5"/>
    <property type="match status" value="1"/>
</dbReference>
<dbReference type="STRING" id="1453497.AT15_00330"/>
<dbReference type="SUPFAM" id="SSF52218">
    <property type="entry name" value="Flavoproteins"/>
    <property type="match status" value="1"/>
</dbReference>
<dbReference type="GO" id="GO:0070819">
    <property type="term" value="F:menaquinone-dependent protoporphyrinogen oxidase activity"/>
    <property type="evidence" value="ECO:0007669"/>
    <property type="project" value="TreeGrafter"/>
</dbReference>
<reference evidence="2 3" key="1">
    <citation type="submission" date="2014-02" db="EMBL/GenBank/DDBJ databases">
        <title>Kosmotoga genome sequencing.</title>
        <authorList>
            <person name="Pollo S.M."/>
            <person name="Charchuk R."/>
            <person name="Nesbo C.L."/>
        </authorList>
    </citation>
    <scope>NUCLEOTIDE SEQUENCE [LARGE SCALE GENOMIC DNA]</scope>
    <source>
        <strain evidence="2 3">S304</strain>
    </source>
</reference>
<organism evidence="2 3">
    <name type="scientific">Kosmotoga arenicorallina S304</name>
    <dbReference type="NCBI Taxonomy" id="1453497"/>
    <lineage>
        <taxon>Bacteria</taxon>
        <taxon>Thermotogati</taxon>
        <taxon>Thermotogota</taxon>
        <taxon>Thermotogae</taxon>
        <taxon>Kosmotogales</taxon>
        <taxon>Kosmotogaceae</taxon>
        <taxon>Kosmotoga</taxon>
    </lineage>
</organism>
<sequence>MLMGKTERVLERREKAMKEKRIMIAYISKHRGNTYKIAKVISNELGAEIKKAEEVAPEELLNYDLIGLGSGIYAFGMHGKIKKLLKKSGNGNGKKVFLISTSGDPNGSKYHKGVKKILEKKNFKLVGEFNCPGAYYPWLLFGKKGINADRPNSEDIEKAKEFAREIMEKWI</sequence>
<evidence type="ECO:0000313" key="2">
    <source>
        <dbReference type="EMBL" id="OAA30187.1"/>
    </source>
</evidence>
<gene>
    <name evidence="2" type="ORF">AT15_00330</name>
</gene>
<protein>
    <recommendedName>
        <fullName evidence="1">Flavodoxin-like domain-containing protein</fullName>
    </recommendedName>
</protein>
<name>A0A176K121_9BACT</name>
<feature type="domain" description="Flavodoxin-like" evidence="1">
    <location>
        <begin position="23"/>
        <end position="167"/>
    </location>
</feature>
<dbReference type="PROSITE" id="PS50902">
    <property type="entry name" value="FLAVODOXIN_LIKE"/>
    <property type="match status" value="1"/>
</dbReference>
<dbReference type="AlphaFoldDB" id="A0A176K121"/>
<dbReference type="InterPro" id="IPR052200">
    <property type="entry name" value="Protoporphyrinogen_IX_DH"/>
</dbReference>
<keyword evidence="3" id="KW-1185">Reference proteome</keyword>
<dbReference type="GO" id="GO:0006783">
    <property type="term" value="P:heme biosynthetic process"/>
    <property type="evidence" value="ECO:0007669"/>
    <property type="project" value="TreeGrafter"/>
</dbReference>
<evidence type="ECO:0000259" key="1">
    <source>
        <dbReference type="PROSITE" id="PS50902"/>
    </source>
</evidence>
<dbReference type="PANTHER" id="PTHR38030:SF2">
    <property type="entry name" value="PROTOPORPHYRINOGEN IX DEHYDROGENASE [QUINONE]"/>
    <property type="match status" value="1"/>
</dbReference>
<evidence type="ECO:0000313" key="3">
    <source>
        <dbReference type="Proteomes" id="UP000077339"/>
    </source>
</evidence>
<comment type="caution">
    <text evidence="2">The sequence shown here is derived from an EMBL/GenBank/DDBJ whole genome shotgun (WGS) entry which is preliminary data.</text>
</comment>
<dbReference type="PATRIC" id="fig|1453497.3.peg.72"/>
<dbReference type="GO" id="GO:0010181">
    <property type="term" value="F:FMN binding"/>
    <property type="evidence" value="ECO:0007669"/>
    <property type="project" value="InterPro"/>
</dbReference>